<evidence type="ECO:0000313" key="3">
    <source>
        <dbReference type="Proteomes" id="UP000887575"/>
    </source>
</evidence>
<evidence type="ECO:0000256" key="1">
    <source>
        <dbReference type="SAM" id="MobiDB-lite"/>
    </source>
</evidence>
<proteinExistence type="predicted"/>
<evidence type="ECO:0000313" key="4">
    <source>
        <dbReference type="WBParaSite" id="MBELARI_LOCUS2405"/>
    </source>
</evidence>
<name>A0AAF3J831_9BILA</name>
<protein>
    <submittedName>
        <fullName evidence="4">Uncharacterized protein</fullName>
    </submittedName>
</protein>
<keyword evidence="2" id="KW-0732">Signal</keyword>
<dbReference type="WBParaSite" id="MBELARI_LOCUS2405">
    <property type="protein sequence ID" value="MBELARI_LOCUS2405"/>
    <property type="gene ID" value="MBELARI_LOCUS2405"/>
</dbReference>
<reference evidence="4" key="1">
    <citation type="submission" date="2024-02" db="UniProtKB">
        <authorList>
            <consortium name="WormBaseParasite"/>
        </authorList>
    </citation>
    <scope>IDENTIFICATION</scope>
</reference>
<feature type="chain" id="PRO_5042111817" evidence="2">
    <location>
        <begin position="17"/>
        <end position="167"/>
    </location>
</feature>
<evidence type="ECO:0000256" key="2">
    <source>
        <dbReference type="SAM" id="SignalP"/>
    </source>
</evidence>
<feature type="region of interest" description="Disordered" evidence="1">
    <location>
        <begin position="79"/>
        <end position="140"/>
    </location>
</feature>
<feature type="compositionally biased region" description="Polar residues" evidence="1">
    <location>
        <begin position="122"/>
        <end position="140"/>
    </location>
</feature>
<feature type="signal peptide" evidence="2">
    <location>
        <begin position="1"/>
        <end position="16"/>
    </location>
</feature>
<keyword evidence="3" id="KW-1185">Reference proteome</keyword>
<accession>A0AAF3J831</accession>
<organism evidence="3 4">
    <name type="scientific">Mesorhabditis belari</name>
    <dbReference type="NCBI Taxonomy" id="2138241"/>
    <lineage>
        <taxon>Eukaryota</taxon>
        <taxon>Metazoa</taxon>
        <taxon>Ecdysozoa</taxon>
        <taxon>Nematoda</taxon>
        <taxon>Chromadorea</taxon>
        <taxon>Rhabditida</taxon>
        <taxon>Rhabditina</taxon>
        <taxon>Rhabditomorpha</taxon>
        <taxon>Rhabditoidea</taxon>
        <taxon>Rhabditidae</taxon>
        <taxon>Mesorhabditinae</taxon>
        <taxon>Mesorhabditis</taxon>
    </lineage>
</organism>
<dbReference type="Proteomes" id="UP000887575">
    <property type="component" value="Unassembled WGS sequence"/>
</dbReference>
<sequence>MKVLILICSSLALSNGQFPDFFGNFFNLMQQNMQNAAAWGRAFSDAARQHPNGGPFEFEGPGGVPMKGFIKGVSFVVTSAPQTGGNSEESHDQPPRPIPAPSVPLESTNRPNVGSFAADIAPSQQDDSSIENNAEPNLKQKTTVLGPMKCVEKMENGVRAFVCLPTQ</sequence>
<dbReference type="AlphaFoldDB" id="A0AAF3J831"/>